<sequence>MKPNNCVFCSAKIGGETNASSPNALPANSKRPANTETSSCGLLAAFGGAIERRVHKPVSVNANGVVKAASPVDNTKLLATGPSNTLNCLDMR</sequence>
<accession>A0A1A8XGT1</accession>
<evidence type="ECO:0000313" key="3">
    <source>
        <dbReference type="Proteomes" id="UP000199600"/>
    </source>
</evidence>
<feature type="region of interest" description="Disordered" evidence="1">
    <location>
        <begin position="14"/>
        <end position="36"/>
    </location>
</feature>
<evidence type="ECO:0000313" key="2">
    <source>
        <dbReference type="EMBL" id="SBT04389.1"/>
    </source>
</evidence>
<protein>
    <submittedName>
        <fullName evidence="2">Uncharacterized protein</fullName>
    </submittedName>
</protein>
<reference evidence="2 3" key="1">
    <citation type="submission" date="2016-06" db="EMBL/GenBank/DDBJ databases">
        <authorList>
            <person name="Kjaerup R.B."/>
            <person name="Dalgaard T.S."/>
            <person name="Juul-Madsen H.R."/>
        </authorList>
    </citation>
    <scope>NUCLEOTIDE SEQUENCE [LARGE SCALE GENOMIC DNA]</scope>
    <source>
        <strain evidence="2">2</strain>
    </source>
</reference>
<name>A0A1A8XGT1_9RHOO</name>
<evidence type="ECO:0000256" key="1">
    <source>
        <dbReference type="SAM" id="MobiDB-lite"/>
    </source>
</evidence>
<keyword evidence="3" id="KW-1185">Reference proteome</keyword>
<dbReference type="EMBL" id="FLQY01000032">
    <property type="protein sequence ID" value="SBT04389.1"/>
    <property type="molecule type" value="Genomic_DNA"/>
</dbReference>
<proteinExistence type="predicted"/>
<gene>
    <name evidence="2" type="ORF">PROAA_1270012</name>
</gene>
<organism evidence="2 3">
    <name type="scientific">Candidatus Propionivibrio aalborgensis</name>
    <dbReference type="NCBI Taxonomy" id="1860101"/>
    <lineage>
        <taxon>Bacteria</taxon>
        <taxon>Pseudomonadati</taxon>
        <taxon>Pseudomonadota</taxon>
        <taxon>Betaproteobacteria</taxon>
        <taxon>Rhodocyclales</taxon>
        <taxon>Rhodocyclaceae</taxon>
        <taxon>Propionivibrio</taxon>
    </lineage>
</organism>
<dbReference type="AlphaFoldDB" id="A0A1A8XGT1"/>
<dbReference type="Proteomes" id="UP000199600">
    <property type="component" value="Unassembled WGS sequence"/>
</dbReference>